<dbReference type="InterPro" id="IPR016195">
    <property type="entry name" value="Pol/histidinol_Pase-like"/>
</dbReference>
<dbReference type="GO" id="GO:0008270">
    <property type="term" value="F:zinc ion binding"/>
    <property type="evidence" value="ECO:0007669"/>
    <property type="project" value="TreeGrafter"/>
</dbReference>
<dbReference type="Pfam" id="PF02811">
    <property type="entry name" value="PHP"/>
    <property type="match status" value="1"/>
</dbReference>
<evidence type="ECO:0000259" key="1">
    <source>
        <dbReference type="Pfam" id="PF02811"/>
    </source>
</evidence>
<dbReference type="InterPro" id="IPR004013">
    <property type="entry name" value="PHP_dom"/>
</dbReference>
<reference evidence="2" key="1">
    <citation type="submission" date="2020-10" db="EMBL/GenBank/DDBJ databases">
        <authorList>
            <person name="Gilroy R."/>
        </authorList>
    </citation>
    <scope>NUCLEOTIDE SEQUENCE</scope>
    <source>
        <strain evidence="2">CHK197-8231</strain>
    </source>
</reference>
<name>A0A9D1L3U1_9BACT</name>
<dbReference type="EMBL" id="DVML01000030">
    <property type="protein sequence ID" value="HIU22956.1"/>
    <property type="molecule type" value="Genomic_DNA"/>
</dbReference>
<comment type="caution">
    <text evidence="2">The sequence shown here is derived from an EMBL/GenBank/DDBJ whole genome shotgun (WGS) entry which is preliminary data.</text>
</comment>
<feature type="domain" description="PHP" evidence="1">
    <location>
        <begin position="3"/>
        <end position="171"/>
    </location>
</feature>
<organism evidence="2 3">
    <name type="scientific">Candidatus Fimihabitans intestinipullorum</name>
    <dbReference type="NCBI Taxonomy" id="2840820"/>
    <lineage>
        <taxon>Bacteria</taxon>
        <taxon>Bacillati</taxon>
        <taxon>Mycoplasmatota</taxon>
        <taxon>Mycoplasmatota incertae sedis</taxon>
        <taxon>Candidatus Fimihabitans</taxon>
    </lineage>
</organism>
<accession>A0A9D1L3U1</accession>
<dbReference type="InterPro" id="IPR050243">
    <property type="entry name" value="PHP_phosphatase"/>
</dbReference>
<dbReference type="GO" id="GO:0005829">
    <property type="term" value="C:cytosol"/>
    <property type="evidence" value="ECO:0007669"/>
    <property type="project" value="TreeGrafter"/>
</dbReference>
<dbReference type="AlphaFoldDB" id="A0A9D1L3U1"/>
<sequence length="225" mass="26703">MLDMHVHVRDILEGKNSVSDFIEKEKKFKVDKIVFLEHGMRISEKHHGLLIDDVNYIKLKRIVEIARQEYPELYIYSGIEIDYSYDNEFREKTLNYLKLHNFDYVIGSIHSIKFTDGLDYFNSIIDMINNYPISIIGHLKLRENWKDYKEVIEKIILLCKKKNIAVEINTSHRSLWDEEQFAYIFSLINQNDVKYTIGSDAHNINQIGDNYSLVKGRIRKAIRKI</sequence>
<dbReference type="PANTHER" id="PTHR36928:SF1">
    <property type="entry name" value="PHOSPHATASE YCDX-RELATED"/>
    <property type="match status" value="1"/>
</dbReference>
<dbReference type="SUPFAM" id="SSF89550">
    <property type="entry name" value="PHP domain-like"/>
    <property type="match status" value="1"/>
</dbReference>
<dbReference type="Proteomes" id="UP000824087">
    <property type="component" value="Unassembled WGS sequence"/>
</dbReference>
<reference evidence="2" key="2">
    <citation type="journal article" date="2021" name="PeerJ">
        <title>Extensive microbial diversity within the chicken gut microbiome revealed by metagenomics and culture.</title>
        <authorList>
            <person name="Gilroy R."/>
            <person name="Ravi A."/>
            <person name="Getino M."/>
            <person name="Pursley I."/>
            <person name="Horton D.L."/>
            <person name="Alikhan N.F."/>
            <person name="Baker D."/>
            <person name="Gharbi K."/>
            <person name="Hall N."/>
            <person name="Watson M."/>
            <person name="Adriaenssens E.M."/>
            <person name="Foster-Nyarko E."/>
            <person name="Jarju S."/>
            <person name="Secka A."/>
            <person name="Antonio M."/>
            <person name="Oren A."/>
            <person name="Chaudhuri R.R."/>
            <person name="La Ragione R."/>
            <person name="Hildebrand F."/>
            <person name="Pallen M.J."/>
        </authorList>
    </citation>
    <scope>NUCLEOTIDE SEQUENCE</scope>
    <source>
        <strain evidence="2">CHK197-8231</strain>
    </source>
</reference>
<dbReference type="PANTHER" id="PTHR36928">
    <property type="entry name" value="PHOSPHATASE YCDX-RELATED"/>
    <property type="match status" value="1"/>
</dbReference>
<evidence type="ECO:0000313" key="2">
    <source>
        <dbReference type="EMBL" id="HIU22956.1"/>
    </source>
</evidence>
<protein>
    <recommendedName>
        <fullName evidence="1">PHP domain-containing protein</fullName>
    </recommendedName>
</protein>
<dbReference type="GO" id="GO:0042578">
    <property type="term" value="F:phosphoric ester hydrolase activity"/>
    <property type="evidence" value="ECO:0007669"/>
    <property type="project" value="TreeGrafter"/>
</dbReference>
<dbReference type="Gene3D" id="3.20.20.140">
    <property type="entry name" value="Metal-dependent hydrolases"/>
    <property type="match status" value="1"/>
</dbReference>
<proteinExistence type="predicted"/>
<evidence type="ECO:0000313" key="3">
    <source>
        <dbReference type="Proteomes" id="UP000824087"/>
    </source>
</evidence>
<gene>
    <name evidence="2" type="ORF">IAD49_05185</name>
</gene>